<dbReference type="RefSeq" id="XP_020097036.1">
    <property type="nucleotide sequence ID" value="XM_020241447.1"/>
</dbReference>
<dbReference type="Proteomes" id="UP000515123">
    <property type="component" value="Linkage group 10"/>
</dbReference>
<dbReference type="SUPFAM" id="SSF53756">
    <property type="entry name" value="UDP-Glycosyltransferase/glycogen phosphorylase"/>
    <property type="match status" value="1"/>
</dbReference>
<dbReference type="OrthoDB" id="5835829at2759"/>
<feature type="region of interest" description="Disordered" evidence="2">
    <location>
        <begin position="1"/>
        <end position="20"/>
    </location>
</feature>
<dbReference type="Gene3D" id="3.40.50.2000">
    <property type="entry name" value="Glycogen Phosphorylase B"/>
    <property type="match status" value="2"/>
</dbReference>
<gene>
    <name evidence="5" type="primary">LOC109716131</name>
</gene>
<evidence type="ECO:0000259" key="3">
    <source>
        <dbReference type="Pfam" id="PF06722"/>
    </source>
</evidence>
<keyword evidence="1" id="KW-0808">Transferase</keyword>
<dbReference type="GO" id="GO:0008194">
    <property type="term" value="F:UDP-glycosyltransferase activity"/>
    <property type="evidence" value="ECO:0007669"/>
    <property type="project" value="InterPro"/>
</dbReference>
<sequence>MREQRGTTMESHGDSSEGRRPRAVFMAFGTKGDVFPVAAIAAAFACDQQHYHVVFITHSAHQSLSGNLSAKNITYMPLSAPPVLPAHYHGDISDVDKASFSLRKELIQTENRQECLSALEEIFRDAPGTEGDFIAINFFALEGWHLAELFQVQCVVTAPYVVPYSAPSSFERRFKQDLPLLYKYFQDAPANMVSWKDVIHWMWPLFMENWGLWRSNTLNLSPLPFTDPVTNLPLWHMRTQSPVLLYGFSKEIVECPGYWPPNAHICGFWFLPMEWQFSCNKCAEKFSLHSYGSLTPVKELCPIHADLQHFLRERSTLCLPIFVGLSSIGSMGFLRNPRAFLMVLGAVIETTNYKIIFFSSGYKPLDTAIQSIASASSTALKPCTSCGDSTILFNGRLFCFSGSVPYSWIFPQCAVAVHHAGSGTTAAALHAGIPQVVCPYLLDQFYWAEKLCWLEVAPEPLQRQHVTPDSDDSASIVEAAEALSRAIRLALTPEMKEQAAKIAERVSSEDGIGEALKVLKEKVASPFKRRKD</sequence>
<organism evidence="4 5">
    <name type="scientific">Ananas comosus</name>
    <name type="common">Pineapple</name>
    <name type="synonym">Ananas ananas</name>
    <dbReference type="NCBI Taxonomy" id="4615"/>
    <lineage>
        <taxon>Eukaryota</taxon>
        <taxon>Viridiplantae</taxon>
        <taxon>Streptophyta</taxon>
        <taxon>Embryophyta</taxon>
        <taxon>Tracheophyta</taxon>
        <taxon>Spermatophyta</taxon>
        <taxon>Magnoliopsida</taxon>
        <taxon>Liliopsida</taxon>
        <taxon>Poales</taxon>
        <taxon>Bromeliaceae</taxon>
        <taxon>Bromelioideae</taxon>
        <taxon>Ananas</taxon>
    </lineage>
</organism>
<reference evidence="4" key="1">
    <citation type="journal article" date="2015" name="Nat. Genet.">
        <title>The pineapple genome and the evolution of CAM photosynthesis.</title>
        <authorList>
            <person name="Ming R."/>
            <person name="VanBuren R."/>
            <person name="Wai C.M."/>
            <person name="Tang H."/>
            <person name="Schatz M.C."/>
            <person name="Bowers J.E."/>
            <person name="Lyons E."/>
            <person name="Wang M.L."/>
            <person name="Chen J."/>
            <person name="Biggers E."/>
            <person name="Zhang J."/>
            <person name="Huang L."/>
            <person name="Zhang L."/>
            <person name="Miao W."/>
            <person name="Zhang J."/>
            <person name="Ye Z."/>
            <person name="Miao C."/>
            <person name="Lin Z."/>
            <person name="Wang H."/>
            <person name="Zhou H."/>
            <person name="Yim W.C."/>
            <person name="Priest H.D."/>
            <person name="Zheng C."/>
            <person name="Woodhouse M."/>
            <person name="Edger P.P."/>
            <person name="Guyot R."/>
            <person name="Guo H.B."/>
            <person name="Guo H."/>
            <person name="Zheng G."/>
            <person name="Singh R."/>
            <person name="Sharma A."/>
            <person name="Min X."/>
            <person name="Zheng Y."/>
            <person name="Lee H."/>
            <person name="Gurtowski J."/>
            <person name="Sedlazeck F.J."/>
            <person name="Harkess A."/>
            <person name="McKain M.R."/>
            <person name="Liao Z."/>
            <person name="Fang J."/>
            <person name="Liu J."/>
            <person name="Zhang X."/>
            <person name="Zhang Q."/>
            <person name="Hu W."/>
            <person name="Qin Y."/>
            <person name="Wang K."/>
            <person name="Chen L.Y."/>
            <person name="Shirley N."/>
            <person name="Lin Y.R."/>
            <person name="Liu L.Y."/>
            <person name="Hernandez A.G."/>
            <person name="Wright C.L."/>
            <person name="Bulone V."/>
            <person name="Tuskan G.A."/>
            <person name="Heath K."/>
            <person name="Zee F."/>
            <person name="Moore P.H."/>
            <person name="Sunkar R."/>
            <person name="Leebens-Mack J.H."/>
            <person name="Mockler T."/>
            <person name="Bennetzen J.L."/>
            <person name="Freeling M."/>
            <person name="Sankoff D."/>
            <person name="Paterson A.H."/>
            <person name="Zhu X."/>
            <person name="Yang X."/>
            <person name="Smith J.A."/>
            <person name="Cushman J.C."/>
            <person name="Paull R.E."/>
            <person name="Yu Q."/>
        </authorList>
    </citation>
    <scope>NUCLEOTIDE SEQUENCE [LARGE SCALE GENOMIC DNA]</scope>
    <source>
        <strain evidence="4">cv. F153</strain>
    </source>
</reference>
<feature type="domain" description="Erythromycin biosynthesis protein CIII-like C-terminal" evidence="3">
    <location>
        <begin position="403"/>
        <end position="454"/>
    </location>
</feature>
<reference evidence="5" key="2">
    <citation type="submission" date="2025-08" db="UniProtKB">
        <authorList>
            <consortium name="RefSeq"/>
        </authorList>
    </citation>
    <scope>IDENTIFICATION</scope>
    <source>
        <tissue evidence="5">Leaf</tissue>
    </source>
</reference>
<dbReference type="GeneID" id="109716131"/>
<evidence type="ECO:0000256" key="2">
    <source>
        <dbReference type="SAM" id="MobiDB-lite"/>
    </source>
</evidence>
<dbReference type="InterPro" id="IPR010610">
    <property type="entry name" value="EryCIII-like_C"/>
</dbReference>
<accession>A0A6P5FL28</accession>
<evidence type="ECO:0000313" key="4">
    <source>
        <dbReference type="Proteomes" id="UP000515123"/>
    </source>
</evidence>
<dbReference type="InterPro" id="IPR050426">
    <property type="entry name" value="Glycosyltransferase_28"/>
</dbReference>
<evidence type="ECO:0000256" key="1">
    <source>
        <dbReference type="ARBA" id="ARBA00022679"/>
    </source>
</evidence>
<name>A0A6P5FL28_ANACO</name>
<keyword evidence="4" id="KW-1185">Reference proteome</keyword>
<dbReference type="PANTHER" id="PTHR48050">
    <property type="entry name" value="STEROL 3-BETA-GLUCOSYLTRANSFERASE"/>
    <property type="match status" value="1"/>
</dbReference>
<dbReference type="CDD" id="cd03784">
    <property type="entry name" value="GT1_Gtf-like"/>
    <property type="match status" value="1"/>
</dbReference>
<dbReference type="InterPro" id="IPR002213">
    <property type="entry name" value="UDP_glucos_trans"/>
</dbReference>
<protein>
    <submittedName>
        <fullName evidence="5">Sterol 3-beta-glucosyltransferase UGT80B1 isoform X1</fullName>
    </submittedName>
</protein>
<evidence type="ECO:0000313" key="5">
    <source>
        <dbReference type="RefSeq" id="XP_020097036.1"/>
    </source>
</evidence>
<dbReference type="GO" id="GO:0016758">
    <property type="term" value="F:hexosyltransferase activity"/>
    <property type="evidence" value="ECO:0007669"/>
    <property type="project" value="UniProtKB-ARBA"/>
</dbReference>
<dbReference type="AlphaFoldDB" id="A0A6P5FL28"/>
<dbReference type="Pfam" id="PF06722">
    <property type="entry name" value="EryCIII-like_C"/>
    <property type="match status" value="1"/>
</dbReference>
<dbReference type="PANTHER" id="PTHR48050:SF11">
    <property type="entry name" value="GLYCOSYLTRANSFERASE"/>
    <property type="match status" value="1"/>
</dbReference>
<proteinExistence type="predicted"/>